<feature type="transmembrane region" description="Helical" evidence="2">
    <location>
        <begin position="237"/>
        <end position="262"/>
    </location>
</feature>
<keyword evidence="6" id="KW-1185">Reference proteome</keyword>
<evidence type="ECO:0000256" key="1">
    <source>
        <dbReference type="SAM" id="MobiDB-lite"/>
    </source>
</evidence>
<feature type="signal peptide" evidence="3">
    <location>
        <begin position="1"/>
        <end position="18"/>
    </location>
</feature>
<dbReference type="OrthoDB" id="8825892at2759"/>
<name>A0A8C4RJN6_ERPCA</name>
<dbReference type="InterPro" id="IPR003599">
    <property type="entry name" value="Ig_sub"/>
</dbReference>
<dbReference type="SMART" id="SM00409">
    <property type="entry name" value="IG"/>
    <property type="match status" value="2"/>
</dbReference>
<dbReference type="AlphaFoldDB" id="A0A8C4RJN6"/>
<dbReference type="InterPro" id="IPR042474">
    <property type="entry name" value="A33"/>
</dbReference>
<dbReference type="SUPFAM" id="SSF48726">
    <property type="entry name" value="Immunoglobulin"/>
    <property type="match status" value="2"/>
</dbReference>
<evidence type="ECO:0000256" key="2">
    <source>
        <dbReference type="SAM" id="Phobius"/>
    </source>
</evidence>
<feature type="region of interest" description="Disordered" evidence="1">
    <location>
        <begin position="273"/>
        <end position="320"/>
    </location>
</feature>
<dbReference type="GeneTree" id="ENSGT00940000160248"/>
<keyword evidence="2" id="KW-0812">Transmembrane</keyword>
<dbReference type="InterPro" id="IPR013106">
    <property type="entry name" value="Ig_V-set"/>
</dbReference>
<dbReference type="InterPro" id="IPR013783">
    <property type="entry name" value="Ig-like_fold"/>
</dbReference>
<dbReference type="InterPro" id="IPR007110">
    <property type="entry name" value="Ig-like_dom"/>
</dbReference>
<gene>
    <name evidence="5" type="primary">GPA33</name>
</gene>
<evidence type="ECO:0000313" key="5">
    <source>
        <dbReference type="Ensembl" id="ENSECRP00000003518.1"/>
    </source>
</evidence>
<feature type="chain" id="PRO_5034131785" evidence="3">
    <location>
        <begin position="19"/>
        <end position="320"/>
    </location>
</feature>
<dbReference type="SMART" id="SM00408">
    <property type="entry name" value="IGc2"/>
    <property type="match status" value="1"/>
</dbReference>
<keyword evidence="2" id="KW-0472">Membrane</keyword>
<feature type="domain" description="Ig-like" evidence="4">
    <location>
        <begin position="141"/>
        <end position="229"/>
    </location>
</feature>
<evidence type="ECO:0000259" key="4">
    <source>
        <dbReference type="PROSITE" id="PS50835"/>
    </source>
</evidence>
<keyword evidence="2" id="KW-1133">Transmembrane helix</keyword>
<dbReference type="Pfam" id="PF07686">
    <property type="entry name" value="V-set"/>
    <property type="match status" value="1"/>
</dbReference>
<dbReference type="Proteomes" id="UP000694620">
    <property type="component" value="Chromosome 4"/>
</dbReference>
<dbReference type="Ensembl" id="ENSECRT00000003577.1">
    <property type="protein sequence ID" value="ENSECRP00000003518.1"/>
    <property type="gene ID" value="ENSECRG00000002415.1"/>
</dbReference>
<reference evidence="5" key="3">
    <citation type="submission" date="2025-09" db="UniProtKB">
        <authorList>
            <consortium name="Ensembl"/>
        </authorList>
    </citation>
    <scope>IDENTIFICATION</scope>
</reference>
<protein>
    <submittedName>
        <fullName evidence="5">Glycoprotein A33</fullName>
    </submittedName>
</protein>
<feature type="domain" description="Ig-like" evidence="4">
    <location>
        <begin position="19"/>
        <end position="133"/>
    </location>
</feature>
<evidence type="ECO:0000256" key="3">
    <source>
        <dbReference type="SAM" id="SignalP"/>
    </source>
</evidence>
<sequence>MAVGFLLVFSAVLYFSWCIQVDIPAASYDVARGDNITIPCTFKSTLTSVTTATVEWSRLSKDGLSKALILMYYWPDKDTDIGDEYQNRAAFAGDIPRNTASVNISGISMVDNGTIECNVNVKKDVTGKIQDVTSLVVLVAPSTPVCSLEGKPEYGENIRLLCKSAEGSPEPTYSWQSYSAANKMRDLPPKSTQDKGTLTLVNVSMDTSGFFVCTSANKIRSAMCNMTVAIYPPSMNIAFTAGMIALAVGAIIIIGIVAYCCCCRDKGQGEEYEMEYPDENAEEKLRTEHGETAYDDQPDEEHDRSQPPMLPPNKPKGTVY</sequence>
<dbReference type="PROSITE" id="PS50835">
    <property type="entry name" value="IG_LIKE"/>
    <property type="match status" value="2"/>
</dbReference>
<dbReference type="InterPro" id="IPR003598">
    <property type="entry name" value="Ig_sub2"/>
</dbReference>
<dbReference type="Pfam" id="PF13927">
    <property type="entry name" value="Ig_3"/>
    <property type="match status" value="1"/>
</dbReference>
<feature type="compositionally biased region" description="Basic and acidic residues" evidence="1">
    <location>
        <begin position="282"/>
        <end position="292"/>
    </location>
</feature>
<dbReference type="PANTHER" id="PTHR44969">
    <property type="entry name" value="CELL SURFACE A33 ANTIGEN"/>
    <property type="match status" value="1"/>
</dbReference>
<dbReference type="InterPro" id="IPR036179">
    <property type="entry name" value="Ig-like_dom_sf"/>
</dbReference>
<dbReference type="Gene3D" id="2.60.40.10">
    <property type="entry name" value="Immunoglobulins"/>
    <property type="match status" value="2"/>
</dbReference>
<reference evidence="5" key="1">
    <citation type="submission" date="2021-06" db="EMBL/GenBank/DDBJ databases">
        <authorList>
            <consortium name="Wellcome Sanger Institute Data Sharing"/>
        </authorList>
    </citation>
    <scope>NUCLEOTIDE SEQUENCE [LARGE SCALE GENOMIC DNA]</scope>
</reference>
<reference evidence="5" key="2">
    <citation type="submission" date="2025-08" db="UniProtKB">
        <authorList>
            <consortium name="Ensembl"/>
        </authorList>
    </citation>
    <scope>IDENTIFICATION</scope>
</reference>
<dbReference type="GO" id="GO:0005886">
    <property type="term" value="C:plasma membrane"/>
    <property type="evidence" value="ECO:0007669"/>
    <property type="project" value="InterPro"/>
</dbReference>
<organism evidence="5 6">
    <name type="scientific">Erpetoichthys calabaricus</name>
    <name type="common">Rope fish</name>
    <name type="synonym">Calamoichthys calabaricus</name>
    <dbReference type="NCBI Taxonomy" id="27687"/>
    <lineage>
        <taxon>Eukaryota</taxon>
        <taxon>Metazoa</taxon>
        <taxon>Chordata</taxon>
        <taxon>Craniata</taxon>
        <taxon>Vertebrata</taxon>
        <taxon>Euteleostomi</taxon>
        <taxon>Actinopterygii</taxon>
        <taxon>Polypteriformes</taxon>
        <taxon>Polypteridae</taxon>
        <taxon>Erpetoichthys</taxon>
    </lineage>
</organism>
<dbReference type="PANTHER" id="PTHR44969:SF1">
    <property type="entry name" value="CELL SURFACE A33 ANTIGEN"/>
    <property type="match status" value="1"/>
</dbReference>
<evidence type="ECO:0000313" key="6">
    <source>
        <dbReference type="Proteomes" id="UP000694620"/>
    </source>
</evidence>
<proteinExistence type="predicted"/>
<keyword evidence="3" id="KW-0732">Signal</keyword>
<accession>A0A8C4RJN6</accession>
<dbReference type="SMART" id="SM00406">
    <property type="entry name" value="IGv"/>
    <property type="match status" value="1"/>
</dbReference>